<evidence type="ECO:0000313" key="1">
    <source>
        <dbReference type="EMBL" id="MBW81006.1"/>
    </source>
</evidence>
<name>A0A2P2IIF1_RHIMU</name>
<proteinExistence type="predicted"/>
<sequence length="30" mass="3523">MHVRSQEIEHTTLGIKTFRPWPPSGYHAVF</sequence>
<dbReference type="EMBL" id="GGEC01000523">
    <property type="protein sequence ID" value="MBW81006.1"/>
    <property type="molecule type" value="Transcribed_RNA"/>
</dbReference>
<dbReference type="AlphaFoldDB" id="A0A2P2IIF1"/>
<reference evidence="1" key="1">
    <citation type="submission" date="2018-02" db="EMBL/GenBank/DDBJ databases">
        <title>Rhizophora mucronata_Transcriptome.</title>
        <authorList>
            <person name="Meera S.P."/>
            <person name="Sreeshan A."/>
            <person name="Augustine A."/>
        </authorList>
    </citation>
    <scope>NUCLEOTIDE SEQUENCE</scope>
    <source>
        <tissue evidence="1">Leaf</tissue>
    </source>
</reference>
<protein>
    <submittedName>
        <fullName evidence="1">Uncharacterized protein</fullName>
    </submittedName>
</protein>
<organism evidence="1">
    <name type="scientific">Rhizophora mucronata</name>
    <name type="common">Asiatic mangrove</name>
    <dbReference type="NCBI Taxonomy" id="61149"/>
    <lineage>
        <taxon>Eukaryota</taxon>
        <taxon>Viridiplantae</taxon>
        <taxon>Streptophyta</taxon>
        <taxon>Embryophyta</taxon>
        <taxon>Tracheophyta</taxon>
        <taxon>Spermatophyta</taxon>
        <taxon>Magnoliopsida</taxon>
        <taxon>eudicotyledons</taxon>
        <taxon>Gunneridae</taxon>
        <taxon>Pentapetalae</taxon>
        <taxon>rosids</taxon>
        <taxon>fabids</taxon>
        <taxon>Malpighiales</taxon>
        <taxon>Rhizophoraceae</taxon>
        <taxon>Rhizophora</taxon>
    </lineage>
</organism>
<accession>A0A2P2IIF1</accession>